<keyword evidence="2" id="KW-0812">Transmembrane</keyword>
<feature type="transmembrane region" description="Helical" evidence="2">
    <location>
        <begin position="200"/>
        <end position="219"/>
    </location>
</feature>
<evidence type="ECO:0000313" key="4">
    <source>
        <dbReference type="Proteomes" id="UP000054558"/>
    </source>
</evidence>
<feature type="transmembrane region" description="Helical" evidence="2">
    <location>
        <begin position="105"/>
        <end position="129"/>
    </location>
</feature>
<keyword evidence="2" id="KW-1133">Transmembrane helix</keyword>
<dbReference type="Proteomes" id="UP000054558">
    <property type="component" value="Unassembled WGS sequence"/>
</dbReference>
<keyword evidence="2" id="KW-0472">Membrane</keyword>
<evidence type="ECO:0000256" key="1">
    <source>
        <dbReference type="SAM" id="MobiDB-lite"/>
    </source>
</evidence>
<evidence type="ECO:0000313" key="3">
    <source>
        <dbReference type="EMBL" id="GAQ79822.1"/>
    </source>
</evidence>
<feature type="compositionally biased region" description="Basic and acidic residues" evidence="1">
    <location>
        <begin position="135"/>
        <end position="144"/>
    </location>
</feature>
<accession>A0A1Y1HPW8</accession>
<name>A0A1Y1HPW8_KLENI</name>
<protein>
    <submittedName>
        <fullName evidence="3">Uncharacterized protein</fullName>
    </submittedName>
</protein>
<gene>
    <name evidence="3" type="ORF">KFL_000390110</name>
</gene>
<sequence length="555" mass="61034">MWLLLLSFNPPVYGASEKFLSLPEPSLVNEFLLSTQCANWTNPVLVEQTQAPLQVIKCQSFTANGPRYDFYQVQTPSNAICEAPPPRIYITHHQSMALWDNKWPAIRAFVSLTVWNSVVVIVLGFILLVCTERPDPESDVRDSQRQSVELGVKSSSSPRSHSQDALDEAEACLSEVEGKSPHVATGQEEDSYASMARKGILIAFILGSLLAAYATPRAIRCSVQENRRTLWGPVGLPNPDRGLNQFMASASASAGKNVTSLKLCQTDKLNFYVGQVKTSCEQLGEPYAARTPFGDPIWQDLWTSSPFCLYLALSIGESTILLVSALVILVGFIKSQLTKGEGAPLVEEDLEKGEGDGWCCGGQAAKPAASASGTRDWRLRGADTRAYWIRSVDNVLELKGTVVLDPADIRFTKNSIEPVFSKGATASRLAQQSAPVASDTERTTVGEARNAEARNAAERFSSSVGGAARSYANAARASRGQPLTEVLELLRGGVMKVADLPPIRVVRHEDKWWSLDNRRLWVLKQLGRPISVQVVNDHKELFEKRTTIEMGWRWK</sequence>
<reference evidence="3 4" key="1">
    <citation type="journal article" date="2014" name="Nat. Commun.">
        <title>Klebsormidium flaccidum genome reveals primary factors for plant terrestrial adaptation.</title>
        <authorList>
            <person name="Hori K."/>
            <person name="Maruyama F."/>
            <person name="Fujisawa T."/>
            <person name="Togashi T."/>
            <person name="Yamamoto N."/>
            <person name="Seo M."/>
            <person name="Sato S."/>
            <person name="Yamada T."/>
            <person name="Mori H."/>
            <person name="Tajima N."/>
            <person name="Moriyama T."/>
            <person name="Ikeuchi M."/>
            <person name="Watanabe M."/>
            <person name="Wada H."/>
            <person name="Kobayashi K."/>
            <person name="Saito M."/>
            <person name="Masuda T."/>
            <person name="Sasaki-Sekimoto Y."/>
            <person name="Mashiguchi K."/>
            <person name="Awai K."/>
            <person name="Shimojima M."/>
            <person name="Masuda S."/>
            <person name="Iwai M."/>
            <person name="Nobusawa T."/>
            <person name="Narise T."/>
            <person name="Kondo S."/>
            <person name="Saito H."/>
            <person name="Sato R."/>
            <person name="Murakawa M."/>
            <person name="Ihara Y."/>
            <person name="Oshima-Yamada Y."/>
            <person name="Ohtaka K."/>
            <person name="Satoh M."/>
            <person name="Sonobe K."/>
            <person name="Ishii M."/>
            <person name="Ohtani R."/>
            <person name="Kanamori-Sato M."/>
            <person name="Honoki R."/>
            <person name="Miyazaki D."/>
            <person name="Mochizuki H."/>
            <person name="Umetsu J."/>
            <person name="Higashi K."/>
            <person name="Shibata D."/>
            <person name="Kamiya Y."/>
            <person name="Sato N."/>
            <person name="Nakamura Y."/>
            <person name="Tabata S."/>
            <person name="Ida S."/>
            <person name="Kurokawa K."/>
            <person name="Ohta H."/>
        </authorList>
    </citation>
    <scope>NUCLEOTIDE SEQUENCE [LARGE SCALE GENOMIC DNA]</scope>
    <source>
        <strain evidence="3 4">NIES-2285</strain>
    </source>
</reference>
<proteinExistence type="predicted"/>
<feature type="transmembrane region" description="Helical" evidence="2">
    <location>
        <begin position="309"/>
        <end position="333"/>
    </location>
</feature>
<feature type="region of interest" description="Disordered" evidence="1">
    <location>
        <begin position="135"/>
        <end position="168"/>
    </location>
</feature>
<evidence type="ECO:0000256" key="2">
    <source>
        <dbReference type="SAM" id="Phobius"/>
    </source>
</evidence>
<dbReference type="OrthoDB" id="415230at2759"/>
<keyword evidence="4" id="KW-1185">Reference proteome</keyword>
<dbReference type="EMBL" id="DF236988">
    <property type="protein sequence ID" value="GAQ79822.1"/>
    <property type="molecule type" value="Genomic_DNA"/>
</dbReference>
<dbReference type="AlphaFoldDB" id="A0A1Y1HPW8"/>
<dbReference type="STRING" id="105231.A0A1Y1HPW8"/>
<organism evidence="3 4">
    <name type="scientific">Klebsormidium nitens</name>
    <name type="common">Green alga</name>
    <name type="synonym">Ulothrix nitens</name>
    <dbReference type="NCBI Taxonomy" id="105231"/>
    <lineage>
        <taxon>Eukaryota</taxon>
        <taxon>Viridiplantae</taxon>
        <taxon>Streptophyta</taxon>
        <taxon>Klebsormidiophyceae</taxon>
        <taxon>Klebsormidiales</taxon>
        <taxon>Klebsormidiaceae</taxon>
        <taxon>Klebsormidium</taxon>
    </lineage>
</organism>